<sequence>MCLIRHCHFVLVDVLGVDSKLGSQECSADGGDESWCSDTKRWITATATDYARQQQQQPPPQSKHELVSDTDSSDINNPIPPPKATIAYAVSLTSCGKISTSTSGTGGHSSDPSFHEGAAVLAHSIHLSSIQNYHISQSVFDYHLVAFVHPEAESCCHIFRELGYEVMIRETPFNVTDIKMPFLKEHIVKSGCCGEKEYLKLYAYSLLEFPVVVHLDLDSLILKPLDDLFHAMLDDGASSANNSEAMAARSRIPVMFDDPLPQNNPIDAYFTRDYNMVNPGHKHVGVQGGFLIVRPNMDAFRNYIAVVLEGNFKQGNGWGGKGYGGYFGAQQIQGICSYYYDFLHPGTGVELNKCYYNVMADAPRQSENAKTHAGKCRDGRETCQDCRDVPIDEIKSVHFTLCQKPWKCPSWVGDDEKTTKICEKFHERWFAIREDLERKKKGNAYKNPEGKYRPDVFHGFCKNRHDGYIPIG</sequence>
<dbReference type="RefSeq" id="XP_002289602.1">
    <property type="nucleotide sequence ID" value="XM_002289566.1"/>
</dbReference>
<dbReference type="InterPro" id="IPR050587">
    <property type="entry name" value="GNT1/Glycosyltrans_8"/>
</dbReference>
<dbReference type="Gene3D" id="3.90.550.10">
    <property type="entry name" value="Spore Coat Polysaccharide Biosynthesis Protein SpsA, Chain A"/>
    <property type="match status" value="1"/>
</dbReference>
<keyword evidence="3" id="KW-1185">Reference proteome</keyword>
<dbReference type="InterPro" id="IPR029044">
    <property type="entry name" value="Nucleotide-diphossugar_trans"/>
</dbReference>
<reference evidence="2 3" key="1">
    <citation type="journal article" date="2004" name="Science">
        <title>The genome of the diatom Thalassiosira pseudonana: ecology, evolution, and metabolism.</title>
        <authorList>
            <person name="Armbrust E.V."/>
            <person name="Berges J.A."/>
            <person name="Bowler C."/>
            <person name="Green B.R."/>
            <person name="Martinez D."/>
            <person name="Putnam N.H."/>
            <person name="Zhou S."/>
            <person name="Allen A.E."/>
            <person name="Apt K.E."/>
            <person name="Bechner M."/>
            <person name="Brzezinski M.A."/>
            <person name="Chaal B.K."/>
            <person name="Chiovitti A."/>
            <person name="Davis A.K."/>
            <person name="Demarest M.S."/>
            <person name="Detter J.C."/>
            <person name="Glavina T."/>
            <person name="Goodstein D."/>
            <person name="Hadi M.Z."/>
            <person name="Hellsten U."/>
            <person name="Hildebrand M."/>
            <person name="Jenkins B.D."/>
            <person name="Jurka J."/>
            <person name="Kapitonov V.V."/>
            <person name="Kroger N."/>
            <person name="Lau W.W."/>
            <person name="Lane T.W."/>
            <person name="Larimer F.W."/>
            <person name="Lippmeier J.C."/>
            <person name="Lucas S."/>
            <person name="Medina M."/>
            <person name="Montsant A."/>
            <person name="Obornik M."/>
            <person name="Parker M.S."/>
            <person name="Palenik B."/>
            <person name="Pazour G.J."/>
            <person name="Richardson P.M."/>
            <person name="Rynearson T.A."/>
            <person name="Saito M.A."/>
            <person name="Schwartz D.C."/>
            <person name="Thamatrakoln K."/>
            <person name="Valentin K."/>
            <person name="Vardi A."/>
            <person name="Wilkerson F.P."/>
            <person name="Rokhsar D.S."/>
        </authorList>
    </citation>
    <scope>NUCLEOTIDE SEQUENCE [LARGE SCALE GENOMIC DNA]</scope>
    <source>
        <strain evidence="2 3">CCMP1335</strain>
    </source>
</reference>
<dbReference type="InParanoid" id="B8C0X1"/>
<reference evidence="2 3" key="2">
    <citation type="journal article" date="2008" name="Nature">
        <title>The Phaeodactylum genome reveals the evolutionary history of diatom genomes.</title>
        <authorList>
            <person name="Bowler C."/>
            <person name="Allen A.E."/>
            <person name="Badger J.H."/>
            <person name="Grimwood J."/>
            <person name="Jabbari K."/>
            <person name="Kuo A."/>
            <person name="Maheswari U."/>
            <person name="Martens C."/>
            <person name="Maumus F."/>
            <person name="Otillar R.P."/>
            <person name="Rayko E."/>
            <person name="Salamov A."/>
            <person name="Vandepoele K."/>
            <person name="Beszteri B."/>
            <person name="Gruber A."/>
            <person name="Heijde M."/>
            <person name="Katinka M."/>
            <person name="Mock T."/>
            <person name="Valentin K."/>
            <person name="Verret F."/>
            <person name="Berges J.A."/>
            <person name="Brownlee C."/>
            <person name="Cadoret J.P."/>
            <person name="Chiovitti A."/>
            <person name="Choi C.J."/>
            <person name="Coesel S."/>
            <person name="De Martino A."/>
            <person name="Detter J.C."/>
            <person name="Durkin C."/>
            <person name="Falciatore A."/>
            <person name="Fournet J."/>
            <person name="Haruta M."/>
            <person name="Huysman M.J."/>
            <person name="Jenkins B.D."/>
            <person name="Jiroutova K."/>
            <person name="Jorgensen R.E."/>
            <person name="Joubert Y."/>
            <person name="Kaplan A."/>
            <person name="Kroger N."/>
            <person name="Kroth P.G."/>
            <person name="La Roche J."/>
            <person name="Lindquist E."/>
            <person name="Lommer M."/>
            <person name="Martin-Jezequel V."/>
            <person name="Lopez P.J."/>
            <person name="Lucas S."/>
            <person name="Mangogna M."/>
            <person name="McGinnis K."/>
            <person name="Medlin L.K."/>
            <person name="Montsant A."/>
            <person name="Oudot-Le Secq M.P."/>
            <person name="Napoli C."/>
            <person name="Obornik M."/>
            <person name="Parker M.S."/>
            <person name="Petit J.L."/>
            <person name="Porcel B.M."/>
            <person name="Poulsen N."/>
            <person name="Robison M."/>
            <person name="Rychlewski L."/>
            <person name="Rynearson T.A."/>
            <person name="Schmutz J."/>
            <person name="Shapiro H."/>
            <person name="Siaut M."/>
            <person name="Stanley M."/>
            <person name="Sussman M.R."/>
            <person name="Taylor A.R."/>
            <person name="Vardi A."/>
            <person name="von Dassow P."/>
            <person name="Vyverman W."/>
            <person name="Willis A."/>
            <person name="Wyrwicz L.S."/>
            <person name="Rokhsar D.S."/>
            <person name="Weissenbach J."/>
            <person name="Armbrust E.V."/>
            <person name="Green B.R."/>
            <person name="Van de Peer Y."/>
            <person name="Grigoriev I.V."/>
        </authorList>
    </citation>
    <scope>NUCLEOTIDE SEQUENCE [LARGE SCALE GENOMIC DNA]</scope>
    <source>
        <strain evidence="2 3">CCMP1335</strain>
    </source>
</reference>
<name>B8C0X1_THAPS</name>
<dbReference type="HOGENOM" id="CLU_041622_0_0_1"/>
<dbReference type="Proteomes" id="UP000001449">
    <property type="component" value="Chromosome 4"/>
</dbReference>
<proteinExistence type="predicted"/>
<evidence type="ECO:0000313" key="2">
    <source>
        <dbReference type="EMBL" id="EED93139.1"/>
    </source>
</evidence>
<dbReference type="GO" id="GO:0016757">
    <property type="term" value="F:glycosyltransferase activity"/>
    <property type="evidence" value="ECO:0000318"/>
    <property type="project" value="GO_Central"/>
</dbReference>
<dbReference type="PANTHER" id="PTHR11183">
    <property type="entry name" value="GLYCOGENIN SUBFAMILY MEMBER"/>
    <property type="match status" value="1"/>
</dbReference>
<evidence type="ECO:0000256" key="1">
    <source>
        <dbReference type="SAM" id="MobiDB-lite"/>
    </source>
</evidence>
<protein>
    <submittedName>
        <fullName evidence="2">Uncharacterized protein</fullName>
    </submittedName>
</protein>
<dbReference type="AlphaFoldDB" id="B8C0X1"/>
<evidence type="ECO:0000313" key="3">
    <source>
        <dbReference type="Proteomes" id="UP000001449"/>
    </source>
</evidence>
<accession>B8C0X1</accession>
<dbReference type="GeneID" id="7446733"/>
<dbReference type="PaxDb" id="35128-Thaps22079"/>
<feature type="region of interest" description="Disordered" evidence="1">
    <location>
        <begin position="50"/>
        <end position="78"/>
    </location>
</feature>
<dbReference type="SUPFAM" id="SSF53448">
    <property type="entry name" value="Nucleotide-diphospho-sugar transferases"/>
    <property type="match status" value="1"/>
</dbReference>
<dbReference type="KEGG" id="tps:THAPSDRAFT_22079"/>
<dbReference type="eggNOG" id="ENOG502S0N3">
    <property type="taxonomic scope" value="Eukaryota"/>
</dbReference>
<organism evidence="2 3">
    <name type="scientific">Thalassiosira pseudonana</name>
    <name type="common">Marine diatom</name>
    <name type="synonym">Cyclotella nana</name>
    <dbReference type="NCBI Taxonomy" id="35128"/>
    <lineage>
        <taxon>Eukaryota</taxon>
        <taxon>Sar</taxon>
        <taxon>Stramenopiles</taxon>
        <taxon>Ochrophyta</taxon>
        <taxon>Bacillariophyta</taxon>
        <taxon>Coscinodiscophyceae</taxon>
        <taxon>Thalassiosirophycidae</taxon>
        <taxon>Thalassiosirales</taxon>
        <taxon>Thalassiosiraceae</taxon>
        <taxon>Thalassiosira</taxon>
    </lineage>
</organism>
<gene>
    <name evidence="2" type="ORF">THAPSDRAFT_22079</name>
</gene>
<dbReference type="OMA" id="PWKCPSW"/>
<dbReference type="EMBL" id="CM000641">
    <property type="protein sequence ID" value="EED93139.1"/>
    <property type="molecule type" value="Genomic_DNA"/>
</dbReference>